<reference evidence="2" key="1">
    <citation type="submission" date="2022-10" db="EMBL/GenBank/DDBJ databases">
        <title>Determination and structural analysis of whole genome sequence of Sarocladium strictum F4-1.</title>
        <authorList>
            <person name="Hu L."/>
            <person name="Jiang Y."/>
        </authorList>
    </citation>
    <scope>NUCLEOTIDE SEQUENCE</scope>
    <source>
        <strain evidence="2">F4-1</strain>
    </source>
</reference>
<evidence type="ECO:0000313" key="2">
    <source>
        <dbReference type="EMBL" id="KAK0386131.1"/>
    </source>
</evidence>
<feature type="region of interest" description="Disordered" evidence="1">
    <location>
        <begin position="411"/>
        <end position="434"/>
    </location>
</feature>
<comment type="caution">
    <text evidence="2">The sequence shown here is derived from an EMBL/GenBank/DDBJ whole genome shotgun (WGS) entry which is preliminary data.</text>
</comment>
<dbReference type="GO" id="GO:0003735">
    <property type="term" value="F:structural constituent of ribosome"/>
    <property type="evidence" value="ECO:0007669"/>
    <property type="project" value="TreeGrafter"/>
</dbReference>
<evidence type="ECO:0008006" key="4">
    <source>
        <dbReference type="Google" id="ProtNLM"/>
    </source>
</evidence>
<gene>
    <name evidence="2" type="ORF">NLU13_5968</name>
</gene>
<accession>A0AA39L6B2</accession>
<sequence length="463" mass="50862">MSGRAAASPGGQLLRSSRLFSVPKPLPEPQSNSFNIGLHKSLTATKAYPTHQAFTTPRSSRENGDWGFKRPFPLKSTNNTSTPLIRIKQVDTIENVTDFASASDLSLTLEKFQEMRVAPLLPKGVDRSGNPILQRSGVFEEHMDVTYLKRGQGAETKWKFQGPWLARMDEGSFEAYLKKSVRPKRAEFRSVLKKRMVEDKNRTLKTRAMEKGEPAPPEIKEKDITQAEFTEYLRLLRHDRPTLYAIVADFLDLAPLTKPVGGVQTLLQDFPAKNSPFGLTGAPQAHPSAGIGYLRTNSFLENHPVFGPQGHRTPVQARIISPRDGVEPAKLGVGGMVADAPLGNNQFNSRTSQRGGRRVANGITHLDHTTYGGAKAWVEPKGVVVDPSGSVVLQIQDANPEAQLVAEENNNPGAVYHDTKGQGSSLRSQQPQRMGRLTDEILAGSEGEVDPSTVKRTAQWYGL</sequence>
<feature type="compositionally biased region" description="Basic and acidic residues" evidence="1">
    <location>
        <begin position="59"/>
        <end position="68"/>
    </location>
</feature>
<feature type="region of interest" description="Disordered" evidence="1">
    <location>
        <begin position="53"/>
        <end position="73"/>
    </location>
</feature>
<keyword evidence="3" id="KW-1185">Reference proteome</keyword>
<dbReference type="EMBL" id="JAPDFR010000005">
    <property type="protein sequence ID" value="KAK0386131.1"/>
    <property type="molecule type" value="Genomic_DNA"/>
</dbReference>
<feature type="compositionally biased region" description="Polar residues" evidence="1">
    <location>
        <begin position="421"/>
        <end position="432"/>
    </location>
</feature>
<name>A0AA39L6B2_SARSR</name>
<dbReference type="AlphaFoldDB" id="A0AA39L6B2"/>
<dbReference type="InterPro" id="IPR016712">
    <property type="entry name" value="Rbsml_bS1m-like"/>
</dbReference>
<feature type="region of interest" description="Disordered" evidence="1">
    <location>
        <begin position="1"/>
        <end position="35"/>
    </location>
</feature>
<evidence type="ECO:0000256" key="1">
    <source>
        <dbReference type="SAM" id="MobiDB-lite"/>
    </source>
</evidence>
<dbReference type="GO" id="GO:0070124">
    <property type="term" value="P:mitochondrial translational initiation"/>
    <property type="evidence" value="ECO:0007669"/>
    <property type="project" value="TreeGrafter"/>
</dbReference>
<dbReference type="Pfam" id="PF11709">
    <property type="entry name" value="Mit_ribos_Mrp51"/>
    <property type="match status" value="1"/>
</dbReference>
<evidence type="ECO:0000313" key="3">
    <source>
        <dbReference type="Proteomes" id="UP001175261"/>
    </source>
</evidence>
<proteinExistence type="predicted"/>
<dbReference type="PANTHER" id="PTHR28058:SF1">
    <property type="entry name" value="SMALL RIBOSOMAL SUBUNIT PROTEIN BS1M"/>
    <property type="match status" value="1"/>
</dbReference>
<dbReference type="GO" id="GO:0005763">
    <property type="term" value="C:mitochondrial small ribosomal subunit"/>
    <property type="evidence" value="ECO:0007669"/>
    <property type="project" value="TreeGrafter"/>
</dbReference>
<dbReference type="PANTHER" id="PTHR28058">
    <property type="entry name" value="37S RIBOSOMAL PROTEIN MRP51, MITOCHONDRIAL"/>
    <property type="match status" value="1"/>
</dbReference>
<organism evidence="2 3">
    <name type="scientific">Sarocladium strictum</name>
    <name type="common">Black bundle disease fungus</name>
    <name type="synonym">Acremonium strictum</name>
    <dbReference type="NCBI Taxonomy" id="5046"/>
    <lineage>
        <taxon>Eukaryota</taxon>
        <taxon>Fungi</taxon>
        <taxon>Dikarya</taxon>
        <taxon>Ascomycota</taxon>
        <taxon>Pezizomycotina</taxon>
        <taxon>Sordariomycetes</taxon>
        <taxon>Hypocreomycetidae</taxon>
        <taxon>Hypocreales</taxon>
        <taxon>Sarocladiaceae</taxon>
        <taxon>Sarocladium</taxon>
    </lineage>
</organism>
<protein>
    <recommendedName>
        <fullName evidence="4">Mitochondrial ribosomal protein MRP51</fullName>
    </recommendedName>
</protein>
<dbReference type="Proteomes" id="UP001175261">
    <property type="component" value="Unassembled WGS sequence"/>
</dbReference>